<name>A0ABQ8L0C2_LABRO</name>
<evidence type="ECO:0000313" key="3">
    <source>
        <dbReference type="EMBL" id="KAI2643769.1"/>
    </source>
</evidence>
<organism evidence="3 4">
    <name type="scientific">Labeo rohita</name>
    <name type="common">Indian major carp</name>
    <name type="synonym">Cyprinus rohita</name>
    <dbReference type="NCBI Taxonomy" id="84645"/>
    <lineage>
        <taxon>Eukaryota</taxon>
        <taxon>Metazoa</taxon>
        <taxon>Chordata</taxon>
        <taxon>Craniata</taxon>
        <taxon>Vertebrata</taxon>
        <taxon>Euteleostomi</taxon>
        <taxon>Actinopterygii</taxon>
        <taxon>Neopterygii</taxon>
        <taxon>Teleostei</taxon>
        <taxon>Ostariophysi</taxon>
        <taxon>Cypriniformes</taxon>
        <taxon>Cyprinidae</taxon>
        <taxon>Labeoninae</taxon>
        <taxon>Labeonini</taxon>
        <taxon>Labeo</taxon>
    </lineage>
</organism>
<protein>
    <submittedName>
        <fullName evidence="3">Gag-Pol polyprotein</fullName>
    </submittedName>
</protein>
<dbReference type="InterPro" id="IPR050951">
    <property type="entry name" value="Retrovirus_Pol_polyprotein"/>
</dbReference>
<dbReference type="Proteomes" id="UP000830375">
    <property type="component" value="Unassembled WGS sequence"/>
</dbReference>
<dbReference type="EMBL" id="JACTAM010002752">
    <property type="protein sequence ID" value="KAI2643769.1"/>
    <property type="molecule type" value="Genomic_DNA"/>
</dbReference>
<gene>
    <name evidence="3" type="ORF">H4Q32_027936</name>
</gene>
<dbReference type="InterPro" id="IPR036397">
    <property type="entry name" value="RNaseH_sf"/>
</dbReference>
<sequence length="419" mass="47764">MFQDIETYCRQCERCIVAKAPVPKLVTEMGSLLAGRPFEVVAMDFTVLEPSSDGKENVLIFTDVFSKFVVAVPTRDQKAVTVTKCLVREWIHKYGIPQRIHSDQGRCFEAEVVRNLCRMYGIKQSRTTPYHPQGNGQCERFSRTLHNLLRTLSPAKKRRWVDYLPEVVFAYNTTEHASTGYSPYFLVFGQSPKLPVDILFGVNQTDLTETVDEWVVGRFKEAYQKAREQMEHAAEVRKRQIGPPSLQSSLQVDQLVYRRNHSFSGRHKIQDLWMPTPFKVIAQPDNTKAVYTCRWVLSTKECTQNRIKALWAGSRRSFHQNVQSHSDVVSDSESDDAWVVRGKTPTESLQRARNGSDSELGSEAEVDLGEQVGLEESQTFEVAQLSPVQLRRSSRPTAGKHFNPVNLPRSLMSNGEDYE</sequence>
<feature type="domain" description="Integrase catalytic" evidence="2">
    <location>
        <begin position="33"/>
        <end position="191"/>
    </location>
</feature>
<dbReference type="Pfam" id="PF00665">
    <property type="entry name" value="rve"/>
    <property type="match status" value="1"/>
</dbReference>
<dbReference type="PANTHER" id="PTHR37984">
    <property type="entry name" value="PROTEIN CBG26694"/>
    <property type="match status" value="1"/>
</dbReference>
<comment type="caution">
    <text evidence="3">The sequence shown here is derived from an EMBL/GenBank/DDBJ whole genome shotgun (WGS) entry which is preliminary data.</text>
</comment>
<reference evidence="3 4" key="1">
    <citation type="submission" date="2022-01" db="EMBL/GenBank/DDBJ databases">
        <title>A high-quality chromosome-level genome assembly of rohu carp, Labeo rohita.</title>
        <authorList>
            <person name="Arick M.A. II"/>
            <person name="Hsu C.-Y."/>
            <person name="Magbanua Z."/>
            <person name="Pechanova O."/>
            <person name="Grover C."/>
            <person name="Miller E."/>
            <person name="Thrash A."/>
            <person name="Ezzel L."/>
            <person name="Alam S."/>
            <person name="Benzie J."/>
            <person name="Hamilton M."/>
            <person name="Karsi A."/>
            <person name="Lawrence M.L."/>
            <person name="Peterson D.G."/>
        </authorList>
    </citation>
    <scope>NUCLEOTIDE SEQUENCE [LARGE SCALE GENOMIC DNA]</scope>
    <source>
        <strain evidence="4">BAU-BD-2019</strain>
        <tissue evidence="3">Blood</tissue>
    </source>
</reference>
<dbReference type="PANTHER" id="PTHR37984:SF15">
    <property type="entry name" value="INTEGRASE CATALYTIC DOMAIN-CONTAINING PROTEIN"/>
    <property type="match status" value="1"/>
</dbReference>
<evidence type="ECO:0000259" key="2">
    <source>
        <dbReference type="PROSITE" id="PS50994"/>
    </source>
</evidence>
<dbReference type="Gene3D" id="3.30.420.10">
    <property type="entry name" value="Ribonuclease H-like superfamily/Ribonuclease H"/>
    <property type="match status" value="1"/>
</dbReference>
<dbReference type="InterPro" id="IPR001584">
    <property type="entry name" value="Integrase_cat-core"/>
</dbReference>
<dbReference type="InterPro" id="IPR012337">
    <property type="entry name" value="RNaseH-like_sf"/>
</dbReference>
<evidence type="ECO:0000313" key="4">
    <source>
        <dbReference type="Proteomes" id="UP000830375"/>
    </source>
</evidence>
<proteinExistence type="predicted"/>
<dbReference type="SUPFAM" id="SSF53098">
    <property type="entry name" value="Ribonuclease H-like"/>
    <property type="match status" value="1"/>
</dbReference>
<feature type="region of interest" description="Disordered" evidence="1">
    <location>
        <begin position="386"/>
        <end position="419"/>
    </location>
</feature>
<evidence type="ECO:0000256" key="1">
    <source>
        <dbReference type="SAM" id="MobiDB-lite"/>
    </source>
</evidence>
<keyword evidence="4" id="KW-1185">Reference proteome</keyword>
<accession>A0ABQ8L0C2</accession>
<dbReference type="PROSITE" id="PS50994">
    <property type="entry name" value="INTEGRASE"/>
    <property type="match status" value="1"/>
</dbReference>